<evidence type="ECO:0000259" key="2">
    <source>
        <dbReference type="Pfam" id="PF13360"/>
    </source>
</evidence>
<dbReference type="AlphaFoldDB" id="A0A1I2N3W5"/>
<evidence type="ECO:0000313" key="3">
    <source>
        <dbReference type="EMBL" id="SFF98333.1"/>
    </source>
</evidence>
<dbReference type="InterPro" id="IPR011047">
    <property type="entry name" value="Quinoprotein_ADH-like_sf"/>
</dbReference>
<dbReference type="Gene3D" id="2.130.10.10">
    <property type="entry name" value="YVTN repeat-like/Quinoprotein amine dehydrogenase"/>
    <property type="match status" value="1"/>
</dbReference>
<feature type="region of interest" description="Disordered" evidence="1">
    <location>
        <begin position="24"/>
        <end position="53"/>
    </location>
</feature>
<dbReference type="InterPro" id="IPR002372">
    <property type="entry name" value="PQQ_rpt_dom"/>
</dbReference>
<proteinExistence type="predicted"/>
<dbReference type="InterPro" id="IPR015943">
    <property type="entry name" value="WD40/YVTN_repeat-like_dom_sf"/>
</dbReference>
<dbReference type="InterPro" id="IPR018391">
    <property type="entry name" value="PQQ_b-propeller_rpt"/>
</dbReference>
<sequence>MKRGPVLLGSVSVVTAALLVGCGESGGGDPSPPPPAASVAPSVAPVPTGPPAGVEAEAVTRGSGHALLTEDSVISLAFGGGDNCWLTAQKLAAPDTPAWKVKQVDGLALGCAGSPALSGSTVLLPYGKATPGAGIEAGGAEKGVLALNLDGTHRWHTAVAEVNTVLGADDSFVLAVDKRNSLPGSSEKHTTAVLDVTTGKVLWSKPGLRPVGLDNGIVIVTDEKIDKVTALDAATGDERWSSPMYARGSVGLTGAGVVAVPIPANPGDITSYDAKVELRDAGTGTVLHTEPKAAAFPACVSDGETAVVCEVRGGGKEANTIFAYDLSAKKGSWSLPPAQVKEAGVTVRSMVRGRVFVWTTTQGALVDAVTGKQVAHTLPAAPTLVRGAYGVENDADAKSFSVHRLTY</sequence>
<accession>A0A1I2N3W5</accession>
<name>A0A1I2N3W5_9ACTN</name>
<dbReference type="Proteomes" id="UP000199645">
    <property type="component" value="Unassembled WGS sequence"/>
</dbReference>
<feature type="compositionally biased region" description="Low complexity" evidence="1">
    <location>
        <begin position="37"/>
        <end position="53"/>
    </location>
</feature>
<reference evidence="3 4" key="1">
    <citation type="submission" date="2016-10" db="EMBL/GenBank/DDBJ databases">
        <authorList>
            <person name="de Groot N.N."/>
        </authorList>
    </citation>
    <scope>NUCLEOTIDE SEQUENCE [LARGE SCALE GENOMIC DNA]</scope>
    <source>
        <strain evidence="3 4">DSM 43019</strain>
    </source>
</reference>
<dbReference type="SMART" id="SM00564">
    <property type="entry name" value="PQQ"/>
    <property type="match status" value="3"/>
</dbReference>
<feature type="domain" description="Pyrrolo-quinoline quinone repeat" evidence="2">
    <location>
        <begin position="97"/>
        <end position="241"/>
    </location>
</feature>
<dbReference type="EMBL" id="FONV01000038">
    <property type="protein sequence ID" value="SFF98333.1"/>
    <property type="molecule type" value="Genomic_DNA"/>
</dbReference>
<dbReference type="Pfam" id="PF13360">
    <property type="entry name" value="PQQ_2"/>
    <property type="match status" value="1"/>
</dbReference>
<gene>
    <name evidence="3" type="ORF">SAMN05421541_13822</name>
</gene>
<dbReference type="STRING" id="35752.SAMN05421541_13822"/>
<dbReference type="SUPFAM" id="SSF50998">
    <property type="entry name" value="Quinoprotein alcohol dehydrogenase-like"/>
    <property type="match status" value="2"/>
</dbReference>
<organism evidence="3 4">
    <name type="scientific">Actinoplanes philippinensis</name>
    <dbReference type="NCBI Taxonomy" id="35752"/>
    <lineage>
        <taxon>Bacteria</taxon>
        <taxon>Bacillati</taxon>
        <taxon>Actinomycetota</taxon>
        <taxon>Actinomycetes</taxon>
        <taxon>Micromonosporales</taxon>
        <taxon>Micromonosporaceae</taxon>
        <taxon>Actinoplanes</taxon>
    </lineage>
</organism>
<evidence type="ECO:0000256" key="1">
    <source>
        <dbReference type="SAM" id="MobiDB-lite"/>
    </source>
</evidence>
<dbReference type="PROSITE" id="PS51257">
    <property type="entry name" value="PROKAR_LIPOPROTEIN"/>
    <property type="match status" value="1"/>
</dbReference>
<protein>
    <submittedName>
        <fullName evidence="3">PQQ-like domain-containing protein</fullName>
    </submittedName>
</protein>
<keyword evidence="4" id="KW-1185">Reference proteome</keyword>
<evidence type="ECO:0000313" key="4">
    <source>
        <dbReference type="Proteomes" id="UP000199645"/>
    </source>
</evidence>